<gene>
    <name evidence="3" type="ORF">G8E09_13420</name>
</gene>
<dbReference type="AlphaFoldDB" id="A0A6H0FWB7"/>
<name>A0A6H0FWB7_ACIPI</name>
<dbReference type="Pfam" id="PF13144">
    <property type="entry name" value="ChapFlgA"/>
    <property type="match status" value="1"/>
</dbReference>
<evidence type="ECO:0000313" key="3">
    <source>
        <dbReference type="EMBL" id="QIT18639.1"/>
    </source>
</evidence>
<dbReference type="Gene3D" id="2.30.30.760">
    <property type="match status" value="1"/>
</dbReference>
<reference evidence="3 4" key="1">
    <citation type="submission" date="2020-03" db="EMBL/GenBank/DDBJ databases">
        <authorList>
            <person name="Zhang L."/>
            <person name="Han X."/>
            <person name="Chen Y."/>
            <person name="Yu Y."/>
        </authorList>
    </citation>
    <scope>NUCLEOTIDE SEQUENCE [LARGE SCALE GENOMIC DNA]</scope>
    <source>
        <strain evidence="3 4">A1254</strain>
    </source>
</reference>
<organism evidence="3 4">
    <name type="scientific">Acinetobacter pittii</name>
    <name type="common">Acinetobacter genomosp. 3</name>
    <dbReference type="NCBI Taxonomy" id="48296"/>
    <lineage>
        <taxon>Bacteria</taxon>
        <taxon>Pseudomonadati</taxon>
        <taxon>Pseudomonadota</taxon>
        <taxon>Gammaproteobacteria</taxon>
        <taxon>Moraxellales</taxon>
        <taxon>Moraxellaceae</taxon>
        <taxon>Acinetobacter</taxon>
        <taxon>Acinetobacter calcoaceticus/baumannii complex</taxon>
    </lineage>
</organism>
<dbReference type="InterPro" id="IPR017585">
    <property type="entry name" value="SAF_FlgA"/>
</dbReference>
<keyword evidence="3" id="KW-0969">Cilium</keyword>
<evidence type="ECO:0000259" key="2">
    <source>
        <dbReference type="Pfam" id="PF13144"/>
    </source>
</evidence>
<feature type="domain" description="Flagella basal body P-ring formation protein FlgA SAF" evidence="2">
    <location>
        <begin position="154"/>
        <end position="227"/>
    </location>
</feature>
<sequence length="228" mass="25762">MGFRLSLILLSFISSSVSACLDLNYDQLITKANKLVSEKIESDSGLSSQLFPLFNISNHSYSQIRLITSIYQPRVGFEVMDCDPEIGKQQLKILWFRPEIKTKAWVFKQNAIRNQPLSKIEISYEDIDLIKLKVTQDKLALGPFDEKIWLVEAAKINTPILKSNLKTAPLVVRNQPVKVIAVANNIMVETEGVAQQFGQYLEKVSVRLPTNNQLIRATVIKEGTVKID</sequence>
<keyword evidence="3" id="KW-0282">Flagellum</keyword>
<proteinExistence type="predicted"/>
<dbReference type="RefSeq" id="WP_068930887.1">
    <property type="nucleotide sequence ID" value="NZ_CP049806.1"/>
</dbReference>
<keyword evidence="1" id="KW-0732">Signal</keyword>
<dbReference type="Proteomes" id="UP000501692">
    <property type="component" value="Chromosome"/>
</dbReference>
<evidence type="ECO:0000313" key="4">
    <source>
        <dbReference type="Proteomes" id="UP000501692"/>
    </source>
</evidence>
<dbReference type="EMBL" id="CP049806">
    <property type="protein sequence ID" value="QIT18639.1"/>
    <property type="molecule type" value="Genomic_DNA"/>
</dbReference>
<feature type="signal peptide" evidence="1">
    <location>
        <begin position="1"/>
        <end position="19"/>
    </location>
</feature>
<protein>
    <submittedName>
        <fullName evidence="3">Flagella basal body P-ring formation protein FlgA</fullName>
    </submittedName>
</protein>
<accession>A0A6H0FWB7</accession>
<dbReference type="PROSITE" id="PS51257">
    <property type="entry name" value="PROKAR_LIPOPROTEIN"/>
    <property type="match status" value="1"/>
</dbReference>
<keyword evidence="3" id="KW-0966">Cell projection</keyword>
<feature type="chain" id="PRO_5026090424" evidence="1">
    <location>
        <begin position="20"/>
        <end position="228"/>
    </location>
</feature>
<evidence type="ECO:0000256" key="1">
    <source>
        <dbReference type="SAM" id="SignalP"/>
    </source>
</evidence>